<evidence type="ECO:0008006" key="4">
    <source>
        <dbReference type="Google" id="ProtNLM"/>
    </source>
</evidence>
<gene>
    <name evidence="2" type="ORF">F6S87_07200</name>
</gene>
<dbReference type="RefSeq" id="WP_163227975.1">
    <property type="nucleotide sequence ID" value="NZ_VYSG01000003.1"/>
</dbReference>
<comment type="caution">
    <text evidence="2">The sequence shown here is derived from an EMBL/GenBank/DDBJ whole genome shotgun (WGS) entry which is preliminary data.</text>
</comment>
<reference evidence="2 3" key="1">
    <citation type="submission" date="2019-09" db="EMBL/GenBank/DDBJ databases">
        <title>Phylogenetic characterization of a novel taxon of the genus Bifidobacterium: Bifidobacterium choloepi sp. nov.</title>
        <authorList>
            <person name="Modesto M."/>
            <person name="Satti M."/>
        </authorList>
    </citation>
    <scope>NUCLEOTIDE SEQUENCE [LARGE SCALE GENOMIC DNA]</scope>
    <source>
        <strain evidence="2 3">BRDM6</strain>
    </source>
</reference>
<organism evidence="2 3">
    <name type="scientific">Bifidobacterium choloepi</name>
    <dbReference type="NCBI Taxonomy" id="2614131"/>
    <lineage>
        <taxon>Bacteria</taxon>
        <taxon>Bacillati</taxon>
        <taxon>Actinomycetota</taxon>
        <taxon>Actinomycetes</taxon>
        <taxon>Bifidobacteriales</taxon>
        <taxon>Bifidobacteriaceae</taxon>
        <taxon>Bifidobacterium</taxon>
    </lineage>
</organism>
<dbReference type="Proteomes" id="UP000469292">
    <property type="component" value="Unassembled WGS sequence"/>
</dbReference>
<name>A0A6I5N9A4_9BIFI</name>
<evidence type="ECO:0000313" key="3">
    <source>
        <dbReference type="Proteomes" id="UP000469292"/>
    </source>
</evidence>
<feature type="region of interest" description="Disordered" evidence="1">
    <location>
        <begin position="40"/>
        <end position="70"/>
    </location>
</feature>
<dbReference type="EMBL" id="VYSG01000003">
    <property type="protein sequence ID" value="NEG70381.1"/>
    <property type="molecule type" value="Genomic_DNA"/>
</dbReference>
<proteinExistence type="predicted"/>
<evidence type="ECO:0000313" key="2">
    <source>
        <dbReference type="EMBL" id="NEG70381.1"/>
    </source>
</evidence>
<evidence type="ECO:0000256" key="1">
    <source>
        <dbReference type="SAM" id="MobiDB-lite"/>
    </source>
</evidence>
<feature type="compositionally biased region" description="Basic and acidic residues" evidence="1">
    <location>
        <begin position="57"/>
        <end position="70"/>
    </location>
</feature>
<protein>
    <recommendedName>
        <fullName evidence="4">CTP synthase</fullName>
    </recommendedName>
</protein>
<accession>A0A6I5N9A4</accession>
<sequence length="362" mass="41281">MTMNEEVACLITEAESQQRCAFVTTRALRDACERRVVGGPRGADGKISARTQPGGDECGRSSSEEAGDVRKKQHRRIHRNLVRPFPGMYISKTVWSKLAPWEQRLYVARTLTVMHPNWVFVGFVAALAYGLWVHTDLLAEPMIVMTQTHHRNRKQAGLEFVECHNMPTDILMADGVRVPPIEFVIADCIRRYPFVFAKPVLDAALHMGHCSIKEVLMAGEQWRVDNNALLRCGYYAHGELESAAEAFAHAVIIDLNFTEPILQKTFTDPENGKTYRTDFAWPRGDAFCVLEVDGLIKYREEPYLRQRSLAQVVNDQESRSRALQMRCGVMTMRRVKYSQICDFDYMEQMLKSMGVPRDYGPV</sequence>
<keyword evidence="3" id="KW-1185">Reference proteome</keyword>
<dbReference type="AlphaFoldDB" id="A0A6I5N9A4"/>